<comment type="caution">
    <text evidence="8">The sequence shown here is derived from an EMBL/GenBank/DDBJ whole genome shotgun (WGS) entry which is preliminary data.</text>
</comment>
<feature type="domain" description="Thiamine pyrophosphate enzyme N-terminal TPP-binding" evidence="7">
    <location>
        <begin position="5"/>
        <end position="117"/>
    </location>
</feature>
<dbReference type="OrthoDB" id="4494979at2"/>
<evidence type="ECO:0000256" key="4">
    <source>
        <dbReference type="RuleBase" id="RU362132"/>
    </source>
</evidence>
<accession>A0A2T8HY29</accession>
<comment type="similarity">
    <text evidence="1 4">Belongs to the TPP enzyme family.</text>
</comment>
<dbReference type="GO" id="GO:0000287">
    <property type="term" value="F:magnesium ion binding"/>
    <property type="evidence" value="ECO:0007669"/>
    <property type="project" value="InterPro"/>
</dbReference>
<dbReference type="Gene3D" id="3.40.50.970">
    <property type="match status" value="2"/>
</dbReference>
<evidence type="ECO:0000313" key="8">
    <source>
        <dbReference type="EMBL" id="PVH30335.1"/>
    </source>
</evidence>
<organism evidence="8 9">
    <name type="scientific">Pararhodobacter oceanensis</name>
    <dbReference type="NCBI Taxonomy" id="2172121"/>
    <lineage>
        <taxon>Bacteria</taxon>
        <taxon>Pseudomonadati</taxon>
        <taxon>Pseudomonadota</taxon>
        <taxon>Alphaproteobacteria</taxon>
        <taxon>Rhodobacterales</taxon>
        <taxon>Paracoccaceae</taxon>
        <taxon>Pararhodobacter</taxon>
    </lineage>
</organism>
<dbReference type="PANTHER" id="PTHR18968">
    <property type="entry name" value="THIAMINE PYROPHOSPHATE ENZYMES"/>
    <property type="match status" value="1"/>
</dbReference>
<evidence type="ECO:0000256" key="1">
    <source>
        <dbReference type="ARBA" id="ARBA00007812"/>
    </source>
</evidence>
<evidence type="ECO:0000259" key="6">
    <source>
        <dbReference type="Pfam" id="PF02775"/>
    </source>
</evidence>
<dbReference type="InterPro" id="IPR045229">
    <property type="entry name" value="TPP_enz"/>
</dbReference>
<dbReference type="Pfam" id="PF02775">
    <property type="entry name" value="TPP_enzyme_C"/>
    <property type="match status" value="1"/>
</dbReference>
<dbReference type="GO" id="GO:0009097">
    <property type="term" value="P:isoleucine biosynthetic process"/>
    <property type="evidence" value="ECO:0007669"/>
    <property type="project" value="TreeGrafter"/>
</dbReference>
<dbReference type="PROSITE" id="PS00187">
    <property type="entry name" value="TPP_ENZYMES"/>
    <property type="match status" value="1"/>
</dbReference>
<evidence type="ECO:0000256" key="2">
    <source>
        <dbReference type="ARBA" id="ARBA00022679"/>
    </source>
</evidence>
<dbReference type="RefSeq" id="WP_116556747.1">
    <property type="nucleotide sequence ID" value="NZ_QDKM01000001.1"/>
</dbReference>
<dbReference type="Pfam" id="PF02776">
    <property type="entry name" value="TPP_enzyme_N"/>
    <property type="match status" value="1"/>
</dbReference>
<dbReference type="GO" id="GO:0003984">
    <property type="term" value="F:acetolactate synthase activity"/>
    <property type="evidence" value="ECO:0007669"/>
    <property type="project" value="TreeGrafter"/>
</dbReference>
<dbReference type="GO" id="GO:0030976">
    <property type="term" value="F:thiamine pyrophosphate binding"/>
    <property type="evidence" value="ECO:0007669"/>
    <property type="project" value="InterPro"/>
</dbReference>
<gene>
    <name evidence="8" type="ORF">DDE20_01920</name>
</gene>
<evidence type="ECO:0000259" key="7">
    <source>
        <dbReference type="Pfam" id="PF02776"/>
    </source>
</evidence>
<dbReference type="InterPro" id="IPR029035">
    <property type="entry name" value="DHS-like_NAD/FAD-binding_dom"/>
</dbReference>
<dbReference type="CDD" id="cd07035">
    <property type="entry name" value="TPP_PYR_POX_like"/>
    <property type="match status" value="1"/>
</dbReference>
<evidence type="ECO:0000259" key="5">
    <source>
        <dbReference type="Pfam" id="PF00205"/>
    </source>
</evidence>
<proteinExistence type="inferred from homology"/>
<dbReference type="InterPro" id="IPR012001">
    <property type="entry name" value="Thiamin_PyroP_enz_TPP-bd_dom"/>
</dbReference>
<dbReference type="InterPro" id="IPR011766">
    <property type="entry name" value="TPP_enzyme_TPP-bd"/>
</dbReference>
<dbReference type="GO" id="GO:0009099">
    <property type="term" value="P:L-valine biosynthetic process"/>
    <property type="evidence" value="ECO:0007669"/>
    <property type="project" value="TreeGrafter"/>
</dbReference>
<evidence type="ECO:0000256" key="3">
    <source>
        <dbReference type="ARBA" id="ARBA00023052"/>
    </source>
</evidence>
<feature type="domain" description="Thiamine pyrophosphate enzyme central" evidence="5">
    <location>
        <begin position="190"/>
        <end position="319"/>
    </location>
</feature>
<protein>
    <submittedName>
        <fullName evidence="8">Acetolactate synthase</fullName>
    </submittedName>
</protein>
<dbReference type="InterPro" id="IPR000399">
    <property type="entry name" value="TPP-bd_CS"/>
</dbReference>
<dbReference type="SUPFAM" id="SSF52467">
    <property type="entry name" value="DHS-like NAD/FAD-binding domain"/>
    <property type="match status" value="1"/>
</dbReference>
<dbReference type="GO" id="GO:0005948">
    <property type="term" value="C:acetolactate synthase complex"/>
    <property type="evidence" value="ECO:0007669"/>
    <property type="project" value="TreeGrafter"/>
</dbReference>
<dbReference type="CDD" id="cd00568">
    <property type="entry name" value="TPP_enzymes"/>
    <property type="match status" value="1"/>
</dbReference>
<dbReference type="SUPFAM" id="SSF52518">
    <property type="entry name" value="Thiamin diphosphate-binding fold (THDP-binding)"/>
    <property type="match status" value="2"/>
</dbReference>
<evidence type="ECO:0000313" key="9">
    <source>
        <dbReference type="Proteomes" id="UP000245911"/>
    </source>
</evidence>
<dbReference type="Gene3D" id="3.40.50.1220">
    <property type="entry name" value="TPP-binding domain"/>
    <property type="match status" value="1"/>
</dbReference>
<dbReference type="Pfam" id="PF00205">
    <property type="entry name" value="TPP_enzyme_M"/>
    <property type="match status" value="1"/>
</dbReference>
<keyword evidence="3 4" id="KW-0786">Thiamine pyrophosphate</keyword>
<dbReference type="GO" id="GO:0050660">
    <property type="term" value="F:flavin adenine dinucleotide binding"/>
    <property type="evidence" value="ECO:0007669"/>
    <property type="project" value="TreeGrafter"/>
</dbReference>
<sequence>MTEKMHVYQAIARAVSDHGVDTMFGLMGDANLFMVDSFVRDCGGRFVPAAHEGSSVLMALAYAHVAGKVGVASVTHGPALTNCMTALTEGARGHIPMVLLAGDTPVENPRHLQGIDQREVVKATGAGFKQLRTPATVAMDVARAFYRAQVERRPIVLNMPADFMWQDTSHSKHVLDVFTAPGGVAQGDILDEAIGMIASARRPMILAGGGAVAARAQLIKLADRLEAPLATTLKAKGLFNDHPYNIDIFGTLSTPAAYDLIAQSDCIVCFGTGLHDFTTDRGKLMKDKRIIQVDIEPTAIGGGLHPDAALVADSGLTAETIVYWLDEAEIPPSGFTRELDIEVLTAHPTGSAKTAEGCVNYVHTLERFEQALPENRVLITDGGRFMTEVWCRISVQDPQSFVVTANFGSIGLGLQEAIGAGLAAPDRPVVVFSGDGGFMMGGINEFNTAVRLGLDLIVIVANDSAYGAEHIQFIDRQMDPSLTEFHWPSFAAIATALGGQGIEVNSNDSLEAALDALKTRNGPMLIELRLDPHDVPRMRI</sequence>
<dbReference type="Proteomes" id="UP000245911">
    <property type="component" value="Unassembled WGS sequence"/>
</dbReference>
<dbReference type="AlphaFoldDB" id="A0A2T8HY29"/>
<reference evidence="8 9" key="1">
    <citation type="submission" date="2018-04" db="EMBL/GenBank/DDBJ databases">
        <title>Pararhodobacter oceanense sp. nov., isolated from marine intertidal sediment.</title>
        <authorList>
            <person name="Wang X.-L."/>
            <person name="Du Z.-J."/>
        </authorList>
    </citation>
    <scope>NUCLEOTIDE SEQUENCE [LARGE SCALE GENOMIC DNA]</scope>
    <source>
        <strain evidence="8 9">AM505</strain>
    </source>
</reference>
<dbReference type="EMBL" id="QDKM01000001">
    <property type="protein sequence ID" value="PVH30335.1"/>
    <property type="molecule type" value="Genomic_DNA"/>
</dbReference>
<keyword evidence="2" id="KW-0808">Transferase</keyword>
<name>A0A2T8HY29_9RHOB</name>
<feature type="domain" description="Thiamine pyrophosphate enzyme TPP-binding" evidence="6">
    <location>
        <begin position="386"/>
        <end position="527"/>
    </location>
</feature>
<dbReference type="InterPro" id="IPR012000">
    <property type="entry name" value="Thiamin_PyroP_enz_cen_dom"/>
</dbReference>
<dbReference type="PANTHER" id="PTHR18968:SF167">
    <property type="entry name" value="ACETOLACTATE SYNTHASE LARGE SUBUNIT ILVB2-RELATED"/>
    <property type="match status" value="1"/>
</dbReference>
<keyword evidence="9" id="KW-1185">Reference proteome</keyword>
<dbReference type="InterPro" id="IPR029061">
    <property type="entry name" value="THDP-binding"/>
</dbReference>